<protein>
    <submittedName>
        <fullName evidence="2">Helix-turn-helix transcriptional regulator</fullName>
    </submittedName>
</protein>
<keyword evidence="3" id="KW-1185">Reference proteome</keyword>
<dbReference type="CDD" id="cd00093">
    <property type="entry name" value="HTH_XRE"/>
    <property type="match status" value="1"/>
</dbReference>
<dbReference type="PROSITE" id="PS50943">
    <property type="entry name" value="HTH_CROC1"/>
    <property type="match status" value="1"/>
</dbReference>
<organism evidence="2 3">
    <name type="scientific">Olivibacter jilunii</name>
    <dbReference type="NCBI Taxonomy" id="985016"/>
    <lineage>
        <taxon>Bacteria</taxon>
        <taxon>Pseudomonadati</taxon>
        <taxon>Bacteroidota</taxon>
        <taxon>Sphingobacteriia</taxon>
        <taxon>Sphingobacteriales</taxon>
        <taxon>Sphingobacteriaceae</taxon>
        <taxon>Olivibacter</taxon>
    </lineage>
</organism>
<dbReference type="Gene3D" id="1.10.260.40">
    <property type="entry name" value="lambda repressor-like DNA-binding domains"/>
    <property type="match status" value="1"/>
</dbReference>
<dbReference type="InterPro" id="IPR010982">
    <property type="entry name" value="Lambda_DNA-bd_dom_sf"/>
</dbReference>
<dbReference type="Pfam" id="PF01381">
    <property type="entry name" value="HTH_3"/>
    <property type="match status" value="1"/>
</dbReference>
<dbReference type="EMBL" id="JBHUPA010000007">
    <property type="protein sequence ID" value="MFD2963033.1"/>
    <property type="molecule type" value="Genomic_DNA"/>
</dbReference>
<accession>A0ABW6B3K0</accession>
<dbReference type="SMART" id="SM00530">
    <property type="entry name" value="HTH_XRE"/>
    <property type="match status" value="1"/>
</dbReference>
<sequence length="81" mass="9563">MKLNRLAEVFEELGVENNDIVKFLKVKKETVSRWVNNHQQPSLTTFAQIAEYLRIDIRELFYPSDWSSSTVEAFKSKKVRD</sequence>
<dbReference type="InterPro" id="IPR001387">
    <property type="entry name" value="Cro/C1-type_HTH"/>
</dbReference>
<dbReference type="SUPFAM" id="SSF47413">
    <property type="entry name" value="lambda repressor-like DNA-binding domains"/>
    <property type="match status" value="1"/>
</dbReference>
<proteinExistence type="predicted"/>
<reference evidence="3" key="1">
    <citation type="journal article" date="2019" name="Int. J. Syst. Evol. Microbiol.">
        <title>The Global Catalogue of Microorganisms (GCM) 10K type strain sequencing project: providing services to taxonomists for standard genome sequencing and annotation.</title>
        <authorList>
            <consortium name="The Broad Institute Genomics Platform"/>
            <consortium name="The Broad Institute Genome Sequencing Center for Infectious Disease"/>
            <person name="Wu L."/>
            <person name="Ma J."/>
        </authorList>
    </citation>
    <scope>NUCLEOTIDE SEQUENCE [LARGE SCALE GENOMIC DNA]</scope>
    <source>
        <strain evidence="3">KCTC 23098</strain>
    </source>
</reference>
<dbReference type="RefSeq" id="WP_377611305.1">
    <property type="nucleotide sequence ID" value="NZ_JBHUPA010000007.1"/>
</dbReference>
<dbReference type="Proteomes" id="UP001597560">
    <property type="component" value="Unassembled WGS sequence"/>
</dbReference>
<name>A0ABW6B3K0_9SPHI</name>
<evidence type="ECO:0000259" key="1">
    <source>
        <dbReference type="PROSITE" id="PS50943"/>
    </source>
</evidence>
<evidence type="ECO:0000313" key="2">
    <source>
        <dbReference type="EMBL" id="MFD2963033.1"/>
    </source>
</evidence>
<comment type="caution">
    <text evidence="2">The sequence shown here is derived from an EMBL/GenBank/DDBJ whole genome shotgun (WGS) entry which is preliminary data.</text>
</comment>
<gene>
    <name evidence="2" type="ORF">ACFS6J_14630</name>
</gene>
<feature type="domain" description="HTH cro/C1-type" evidence="1">
    <location>
        <begin position="26"/>
        <end position="60"/>
    </location>
</feature>
<evidence type="ECO:0000313" key="3">
    <source>
        <dbReference type="Proteomes" id="UP001597560"/>
    </source>
</evidence>